<feature type="non-terminal residue" evidence="1">
    <location>
        <position position="1"/>
    </location>
</feature>
<dbReference type="EMBL" id="HACM01006124">
    <property type="protein sequence ID" value="CRZ06566.1"/>
    <property type="molecule type" value="Transcribed_RNA"/>
</dbReference>
<dbReference type="AlphaFoldDB" id="A0A0H5QY40"/>
<protein>
    <submittedName>
        <fullName evidence="1">Uncharacterized protein</fullName>
    </submittedName>
</protein>
<organism evidence="1">
    <name type="scientific">Spongospora subterranea</name>
    <dbReference type="NCBI Taxonomy" id="70186"/>
    <lineage>
        <taxon>Eukaryota</taxon>
        <taxon>Sar</taxon>
        <taxon>Rhizaria</taxon>
        <taxon>Endomyxa</taxon>
        <taxon>Phytomyxea</taxon>
        <taxon>Plasmodiophorida</taxon>
        <taxon>Plasmodiophoridae</taxon>
        <taxon>Spongospora</taxon>
    </lineage>
</organism>
<evidence type="ECO:0000313" key="1">
    <source>
        <dbReference type="EMBL" id="CRZ06566.1"/>
    </source>
</evidence>
<reference evidence="1" key="1">
    <citation type="submission" date="2015-04" db="EMBL/GenBank/DDBJ databases">
        <title>The genome sequence of the plant pathogenic Rhizarian Plasmodiophora brassicae reveals insights in its biotrophic life cycle and the origin of chitin synthesis.</title>
        <authorList>
            <person name="Schwelm A."/>
            <person name="Fogelqvist J."/>
            <person name="Knaust A."/>
            <person name="Julke S."/>
            <person name="Lilja T."/>
            <person name="Dhandapani V."/>
            <person name="Bonilla-Rosso G."/>
            <person name="Karlsson M."/>
            <person name="Shevchenko A."/>
            <person name="Choi S.R."/>
            <person name="Kim H.G."/>
            <person name="Park J.Y."/>
            <person name="Lim Y.P."/>
            <person name="Ludwig-Muller J."/>
            <person name="Dixelius C."/>
        </authorList>
    </citation>
    <scope>NUCLEOTIDE SEQUENCE</scope>
    <source>
        <tissue evidence="1">Potato root galls</tissue>
    </source>
</reference>
<proteinExistence type="predicted"/>
<sequence>DSTAISSRLGDIMNQLASARRLTMIKRVPPANGRNTAQRILAQIDQVRCRPYQISDTISSHLRSQSQEPLHSKIGPSFPFWSMPSLVQLTMDSSSIVSPPVTSAIPAVPESTIVSRQTQGVLMVNRHQVYAVLLFAWLLIVKKPLS</sequence>
<accession>A0A0H5QY40</accession>
<name>A0A0H5QY40_9EUKA</name>